<keyword evidence="5 7" id="KW-1133">Transmembrane helix</keyword>
<feature type="transmembrane region" description="Helical" evidence="7">
    <location>
        <begin position="59"/>
        <end position="79"/>
    </location>
</feature>
<dbReference type="Pfam" id="PF07690">
    <property type="entry name" value="MFS_1"/>
    <property type="match status" value="1"/>
</dbReference>
<evidence type="ECO:0000256" key="1">
    <source>
        <dbReference type="ARBA" id="ARBA00004651"/>
    </source>
</evidence>
<evidence type="ECO:0000256" key="5">
    <source>
        <dbReference type="ARBA" id="ARBA00022989"/>
    </source>
</evidence>
<keyword evidence="9" id="KW-1185">Reference proteome</keyword>
<keyword evidence="6 7" id="KW-0472">Membrane</keyword>
<dbReference type="GO" id="GO:0022857">
    <property type="term" value="F:transmembrane transporter activity"/>
    <property type="evidence" value="ECO:0007669"/>
    <property type="project" value="InterPro"/>
</dbReference>
<dbReference type="InterPro" id="IPR011701">
    <property type="entry name" value="MFS"/>
</dbReference>
<sequence>MSKKLSENQLKNQQKDPYASLRIKEFNIFLLVRFALVFGWSMQFIIIEWQVYSITKNPLSLGIIGLMEVIPAVSMALFAGHIVDQKEKRNLLVLCIGIFSLISLGLFFLTLPSFVEGWQQNTVLYAIYGLVFFGGLLRSFFGPTIFSLIALIVPKKLYPNAATWSSSTWQMASVLGPAFAGFTISWMGVHWSLCIVFGLVLFSFLMVFFIDRKPILNPKIGEPILKSLQEGINFVFKTKAILGAITLDMISVLFGGAIALLPIYAQDILKVGPEGFGALRAAPAIGAFLTMLITAYIPISKNAGMKLLTAIFGFGICIIIFGLSNIFWISMVALFFSGVTDGVSMVIRQTILQLKTPDNMRGRVASVNSMFVGSSNELGAFESGVTAKLMGTVTAVVFGGTMTLITVITTGILNPTLRKLDLTKDLEAHEKLE</sequence>
<evidence type="ECO:0000313" key="8">
    <source>
        <dbReference type="EMBL" id="SOS75884.1"/>
    </source>
</evidence>
<keyword evidence="4 7" id="KW-0812">Transmembrane</keyword>
<feature type="transmembrane region" description="Helical" evidence="7">
    <location>
        <begin position="389"/>
        <end position="413"/>
    </location>
</feature>
<evidence type="ECO:0000256" key="4">
    <source>
        <dbReference type="ARBA" id="ARBA00022692"/>
    </source>
</evidence>
<evidence type="ECO:0000256" key="2">
    <source>
        <dbReference type="ARBA" id="ARBA00022448"/>
    </source>
</evidence>
<reference evidence="9" key="1">
    <citation type="submission" date="2017-11" db="EMBL/GenBank/DDBJ databases">
        <authorList>
            <person name="Duchaud E."/>
        </authorList>
    </citation>
    <scope>NUCLEOTIDE SEQUENCE [LARGE SCALE GENOMIC DNA]</scope>
    <source>
        <strain evidence="9">Tenacibaculum sp. TNO020</strain>
    </source>
</reference>
<dbReference type="PANTHER" id="PTHR23513">
    <property type="entry name" value="INTEGRAL MEMBRANE EFFLUX PROTEIN-RELATED"/>
    <property type="match status" value="1"/>
</dbReference>
<proteinExistence type="predicted"/>
<accession>A0A2H1YK48</accession>
<evidence type="ECO:0000256" key="6">
    <source>
        <dbReference type="ARBA" id="ARBA00023136"/>
    </source>
</evidence>
<dbReference type="AlphaFoldDB" id="A0A2H1YK48"/>
<comment type="subcellular location">
    <subcellularLocation>
        <location evidence="1">Cell membrane</location>
        <topology evidence="1">Multi-pass membrane protein</topology>
    </subcellularLocation>
</comment>
<dbReference type="InterPro" id="IPR036259">
    <property type="entry name" value="MFS_trans_sf"/>
</dbReference>
<dbReference type="Proteomes" id="UP000234211">
    <property type="component" value="Unassembled WGS sequence"/>
</dbReference>
<feature type="transmembrane region" description="Helical" evidence="7">
    <location>
        <begin position="190"/>
        <end position="210"/>
    </location>
</feature>
<dbReference type="SUPFAM" id="SSF103473">
    <property type="entry name" value="MFS general substrate transporter"/>
    <property type="match status" value="1"/>
</dbReference>
<feature type="transmembrane region" description="Helical" evidence="7">
    <location>
        <begin position="277"/>
        <end position="299"/>
    </location>
</feature>
<dbReference type="Gene3D" id="1.20.1250.20">
    <property type="entry name" value="MFS general substrate transporter like domains"/>
    <property type="match status" value="1"/>
</dbReference>
<dbReference type="EMBL" id="OENF01000042">
    <property type="protein sequence ID" value="SOS75884.1"/>
    <property type="molecule type" value="Genomic_DNA"/>
</dbReference>
<dbReference type="PANTHER" id="PTHR23513:SF9">
    <property type="entry name" value="ENTEROBACTIN EXPORTER ENTS"/>
    <property type="match status" value="1"/>
</dbReference>
<dbReference type="GO" id="GO:0005886">
    <property type="term" value="C:plasma membrane"/>
    <property type="evidence" value="ECO:0007669"/>
    <property type="project" value="UniProtKB-SubCell"/>
</dbReference>
<feature type="transmembrane region" description="Helical" evidence="7">
    <location>
        <begin position="91"/>
        <end position="111"/>
    </location>
</feature>
<keyword evidence="2" id="KW-0813">Transport</keyword>
<name>A0A2H1YK48_9FLAO</name>
<protein>
    <submittedName>
        <fullName evidence="8">MFS transporter</fullName>
    </submittedName>
</protein>
<gene>
    <name evidence="8" type="ORF">TNO020_70193</name>
</gene>
<dbReference type="OrthoDB" id="7283966at2"/>
<dbReference type="CDD" id="cd06173">
    <property type="entry name" value="MFS_MefA_like"/>
    <property type="match status" value="1"/>
</dbReference>
<feature type="transmembrane region" description="Helical" evidence="7">
    <location>
        <begin position="123"/>
        <end position="152"/>
    </location>
</feature>
<dbReference type="RefSeq" id="WP_101918506.1">
    <property type="nucleotide sequence ID" value="NZ_OENF01000042.1"/>
</dbReference>
<feature type="transmembrane region" description="Helical" evidence="7">
    <location>
        <begin position="311"/>
        <end position="336"/>
    </location>
</feature>
<evidence type="ECO:0000256" key="7">
    <source>
        <dbReference type="SAM" id="Phobius"/>
    </source>
</evidence>
<keyword evidence="3" id="KW-1003">Cell membrane</keyword>
<feature type="transmembrane region" description="Helical" evidence="7">
    <location>
        <begin position="164"/>
        <end position="184"/>
    </location>
</feature>
<evidence type="ECO:0000313" key="9">
    <source>
        <dbReference type="Proteomes" id="UP000234211"/>
    </source>
</evidence>
<organism evidence="8 9">
    <name type="scientific">Tenacibaculum piscium</name>
    <dbReference type="NCBI Taxonomy" id="1458515"/>
    <lineage>
        <taxon>Bacteria</taxon>
        <taxon>Pseudomonadati</taxon>
        <taxon>Bacteroidota</taxon>
        <taxon>Flavobacteriia</taxon>
        <taxon>Flavobacteriales</taxon>
        <taxon>Flavobacteriaceae</taxon>
        <taxon>Tenacibaculum</taxon>
    </lineage>
</organism>
<feature type="transmembrane region" description="Helical" evidence="7">
    <location>
        <begin position="28"/>
        <end position="47"/>
    </location>
</feature>
<feature type="transmembrane region" description="Helical" evidence="7">
    <location>
        <begin position="240"/>
        <end position="265"/>
    </location>
</feature>
<evidence type="ECO:0000256" key="3">
    <source>
        <dbReference type="ARBA" id="ARBA00022475"/>
    </source>
</evidence>